<evidence type="ECO:0000313" key="1">
    <source>
        <dbReference type="EMBL" id="GER55508.1"/>
    </source>
</evidence>
<protein>
    <submittedName>
        <fullName evidence="1">Glycosyl hydrolase family 25</fullName>
    </submittedName>
</protein>
<name>A0A5A7RDN9_STRAF</name>
<evidence type="ECO:0000313" key="2">
    <source>
        <dbReference type="Proteomes" id="UP000325081"/>
    </source>
</evidence>
<reference evidence="2" key="1">
    <citation type="journal article" date="2019" name="Curr. Biol.">
        <title>Genome Sequence of Striga asiatica Provides Insight into the Evolution of Plant Parasitism.</title>
        <authorList>
            <person name="Yoshida S."/>
            <person name="Kim S."/>
            <person name="Wafula E.K."/>
            <person name="Tanskanen J."/>
            <person name="Kim Y.M."/>
            <person name="Honaas L."/>
            <person name="Yang Z."/>
            <person name="Spallek T."/>
            <person name="Conn C.E."/>
            <person name="Ichihashi Y."/>
            <person name="Cheong K."/>
            <person name="Cui S."/>
            <person name="Der J.P."/>
            <person name="Gundlach H."/>
            <person name="Jiao Y."/>
            <person name="Hori C."/>
            <person name="Ishida J.K."/>
            <person name="Kasahara H."/>
            <person name="Kiba T."/>
            <person name="Kim M.S."/>
            <person name="Koo N."/>
            <person name="Laohavisit A."/>
            <person name="Lee Y.H."/>
            <person name="Lumba S."/>
            <person name="McCourt P."/>
            <person name="Mortimer J.C."/>
            <person name="Mutuku J.M."/>
            <person name="Nomura T."/>
            <person name="Sasaki-Sekimoto Y."/>
            <person name="Seto Y."/>
            <person name="Wang Y."/>
            <person name="Wakatake T."/>
            <person name="Sakakibara H."/>
            <person name="Demura T."/>
            <person name="Yamaguchi S."/>
            <person name="Yoneyama K."/>
            <person name="Manabe R.I."/>
            <person name="Nelson D.C."/>
            <person name="Schulman A.H."/>
            <person name="Timko M.P."/>
            <person name="dePamphilis C.W."/>
            <person name="Choi D."/>
            <person name="Shirasu K."/>
        </authorList>
    </citation>
    <scope>NUCLEOTIDE SEQUENCE [LARGE SCALE GENOMIC DNA]</scope>
    <source>
        <strain evidence="2">cv. UVA1</strain>
    </source>
</reference>
<keyword evidence="1" id="KW-0378">Hydrolase</keyword>
<dbReference type="AlphaFoldDB" id="A0A5A7RDN9"/>
<sequence>ASAMAGAANRRAAPAATPPAIAPVALSAIRQIWPTNLEKVMEMSVVMEEVEMQAEAPRPIDWNSSSEMDLECHDISQGYRDFSSQTVVVQSPMCLKDEHVSGKIITDERKFQCMDVYFMEYQRFFF</sequence>
<organism evidence="1 2">
    <name type="scientific">Striga asiatica</name>
    <name type="common">Asiatic witchweed</name>
    <name type="synonym">Buchnera asiatica</name>
    <dbReference type="NCBI Taxonomy" id="4170"/>
    <lineage>
        <taxon>Eukaryota</taxon>
        <taxon>Viridiplantae</taxon>
        <taxon>Streptophyta</taxon>
        <taxon>Embryophyta</taxon>
        <taxon>Tracheophyta</taxon>
        <taxon>Spermatophyta</taxon>
        <taxon>Magnoliopsida</taxon>
        <taxon>eudicotyledons</taxon>
        <taxon>Gunneridae</taxon>
        <taxon>Pentapetalae</taxon>
        <taxon>asterids</taxon>
        <taxon>lamiids</taxon>
        <taxon>Lamiales</taxon>
        <taxon>Orobanchaceae</taxon>
        <taxon>Buchnereae</taxon>
        <taxon>Striga</taxon>
    </lineage>
</organism>
<dbReference type="GO" id="GO:0016787">
    <property type="term" value="F:hydrolase activity"/>
    <property type="evidence" value="ECO:0007669"/>
    <property type="project" value="UniProtKB-KW"/>
</dbReference>
<proteinExistence type="predicted"/>
<comment type="caution">
    <text evidence="1">The sequence shown here is derived from an EMBL/GenBank/DDBJ whole genome shotgun (WGS) entry which is preliminary data.</text>
</comment>
<feature type="non-terminal residue" evidence="1">
    <location>
        <position position="1"/>
    </location>
</feature>
<gene>
    <name evidence="1" type="ORF">STAS_33181</name>
</gene>
<keyword evidence="2" id="KW-1185">Reference proteome</keyword>
<dbReference type="EMBL" id="BKCP01011959">
    <property type="protein sequence ID" value="GER55508.1"/>
    <property type="molecule type" value="Genomic_DNA"/>
</dbReference>
<accession>A0A5A7RDN9</accession>
<dbReference type="Proteomes" id="UP000325081">
    <property type="component" value="Unassembled WGS sequence"/>
</dbReference>